<keyword evidence="6" id="KW-0238">DNA-binding</keyword>
<evidence type="ECO:0000256" key="8">
    <source>
        <dbReference type="RuleBase" id="RU364100"/>
    </source>
</evidence>
<evidence type="ECO:0000256" key="1">
    <source>
        <dbReference type="ARBA" id="ARBA00008136"/>
    </source>
</evidence>
<dbReference type="RefSeq" id="WP_207113489.1">
    <property type="nucleotide sequence ID" value="NZ_JAFLWD010000037.1"/>
</dbReference>
<keyword evidence="4 8" id="KW-0378">Hydrolase</keyword>
<keyword evidence="5" id="KW-0190">Covalent protein-DNA linkage</keyword>
<evidence type="ECO:0000256" key="7">
    <source>
        <dbReference type="ARBA" id="ARBA00023239"/>
    </source>
</evidence>
<gene>
    <name evidence="9" type="ORF">JZO69_14190</name>
</gene>
<dbReference type="PANTHER" id="PTHR13604:SF0">
    <property type="entry name" value="ABASIC SITE PROCESSING PROTEIN HMCES"/>
    <property type="match status" value="1"/>
</dbReference>
<keyword evidence="2 8" id="KW-0645">Protease</keyword>
<evidence type="ECO:0000313" key="9">
    <source>
        <dbReference type="EMBL" id="MBO0441513.1"/>
    </source>
</evidence>
<accession>A0ABS3H1X8</accession>
<comment type="caution">
    <text evidence="9">The sequence shown here is derived from an EMBL/GenBank/DDBJ whole genome shotgun (WGS) entry which is preliminary data.</text>
</comment>
<evidence type="ECO:0000256" key="3">
    <source>
        <dbReference type="ARBA" id="ARBA00022763"/>
    </source>
</evidence>
<keyword evidence="10" id="KW-1185">Reference proteome</keyword>
<comment type="similarity">
    <text evidence="1 8">Belongs to the SOS response-associated peptidase family.</text>
</comment>
<dbReference type="EMBL" id="JAFLWD010000037">
    <property type="protein sequence ID" value="MBO0441513.1"/>
    <property type="molecule type" value="Genomic_DNA"/>
</dbReference>
<evidence type="ECO:0000256" key="4">
    <source>
        <dbReference type="ARBA" id="ARBA00022801"/>
    </source>
</evidence>
<dbReference type="Gene3D" id="3.90.1680.10">
    <property type="entry name" value="SOS response associated peptidase-like"/>
    <property type="match status" value="1"/>
</dbReference>
<keyword evidence="7" id="KW-0456">Lyase</keyword>
<dbReference type="InterPro" id="IPR036590">
    <property type="entry name" value="SRAP-like"/>
</dbReference>
<dbReference type="SUPFAM" id="SSF143081">
    <property type="entry name" value="BB1717-like"/>
    <property type="match status" value="1"/>
</dbReference>
<dbReference type="Pfam" id="PF02586">
    <property type="entry name" value="SRAP"/>
    <property type="match status" value="1"/>
</dbReference>
<dbReference type="InterPro" id="IPR003738">
    <property type="entry name" value="SRAP"/>
</dbReference>
<evidence type="ECO:0000256" key="2">
    <source>
        <dbReference type="ARBA" id="ARBA00022670"/>
    </source>
</evidence>
<dbReference type="Proteomes" id="UP000664632">
    <property type="component" value="Unassembled WGS sequence"/>
</dbReference>
<reference evidence="9 10" key="1">
    <citation type="submission" date="2021-03" db="EMBL/GenBank/DDBJ databases">
        <title>Enterococcal diversity collection.</title>
        <authorList>
            <person name="Gilmore M.S."/>
            <person name="Schwartzman J."/>
            <person name="Van Tyne D."/>
            <person name="Martin M."/>
            <person name="Earl A.M."/>
            <person name="Manson A.L."/>
            <person name="Straub T."/>
            <person name="Salamzade R."/>
            <person name="Saavedra J."/>
            <person name="Lebreton F."/>
            <person name="Prichula J."/>
            <person name="Schaufler K."/>
            <person name="Gaca A."/>
            <person name="Sgardioli B."/>
            <person name="Wagenaar J."/>
            <person name="Strong T."/>
        </authorList>
    </citation>
    <scope>NUCLEOTIDE SEQUENCE [LARGE SCALE GENOMIC DNA]</scope>
    <source>
        <strain evidence="9 10">DIV0869a</strain>
    </source>
</reference>
<name>A0ABS3H1X8_9ENTE</name>
<proteinExistence type="inferred from homology"/>
<organism evidence="9 10">
    <name type="scientific">Candidatus Enterococcus ikei</name>
    <dbReference type="NCBI Taxonomy" id="2815326"/>
    <lineage>
        <taxon>Bacteria</taxon>
        <taxon>Bacillati</taxon>
        <taxon>Bacillota</taxon>
        <taxon>Bacilli</taxon>
        <taxon>Lactobacillales</taxon>
        <taxon>Enterococcaceae</taxon>
        <taxon>Enterococcus</taxon>
    </lineage>
</organism>
<dbReference type="PANTHER" id="PTHR13604">
    <property type="entry name" value="DC12-RELATED"/>
    <property type="match status" value="1"/>
</dbReference>
<evidence type="ECO:0000313" key="10">
    <source>
        <dbReference type="Proteomes" id="UP000664632"/>
    </source>
</evidence>
<keyword evidence="3" id="KW-0227">DNA damage</keyword>
<protein>
    <recommendedName>
        <fullName evidence="8">Abasic site processing protein</fullName>
        <ecNumber evidence="8">3.4.-.-</ecNumber>
    </recommendedName>
</protein>
<dbReference type="EC" id="3.4.-.-" evidence="8"/>
<sequence length="187" mass="21565">MCGRYFLDPGESEEIDDIIKNIQSKNMDVKTGEIFPSNNVPLIVGRKNHKVDVEGMIWGFHGFKKSQLLINARAETVTEKKTFASAFSNTRCVFPTTGFFEWNKDKQKFLFNDSHSTSLYLAGFYKNFEDGNRSTILTTAANQSVDQIHERMPLILKKEMIDQWIFDEQFAESYLKEQMPMLISTPV</sequence>
<evidence type="ECO:0000256" key="5">
    <source>
        <dbReference type="ARBA" id="ARBA00023124"/>
    </source>
</evidence>
<evidence type="ECO:0000256" key="6">
    <source>
        <dbReference type="ARBA" id="ARBA00023125"/>
    </source>
</evidence>